<dbReference type="InterPro" id="IPR058626">
    <property type="entry name" value="MdtA-like_b-barrel"/>
</dbReference>
<dbReference type="KEGG" id="osg:BST96_07355"/>
<evidence type="ECO:0000259" key="7">
    <source>
        <dbReference type="Pfam" id="PF25967"/>
    </source>
</evidence>
<reference evidence="8 9" key="1">
    <citation type="submission" date="2016-11" db="EMBL/GenBank/DDBJ databases">
        <title>Trade-off between light-utilization and light-protection in marine flavobacteria.</title>
        <authorList>
            <person name="Kumagai Y."/>
        </authorList>
    </citation>
    <scope>NUCLEOTIDE SEQUENCE [LARGE SCALE GENOMIC DNA]</scope>
    <source>
        <strain evidence="8 9">NBRC 107125</strain>
    </source>
</reference>
<dbReference type="Proteomes" id="UP000193450">
    <property type="component" value="Chromosome"/>
</dbReference>
<dbReference type="STRING" id="716816.BST96_07355"/>
<dbReference type="InterPro" id="IPR006143">
    <property type="entry name" value="RND_pump_MFP"/>
</dbReference>
<dbReference type="Gene3D" id="2.40.420.20">
    <property type="match status" value="1"/>
</dbReference>
<evidence type="ECO:0000256" key="1">
    <source>
        <dbReference type="ARBA" id="ARBA00004519"/>
    </source>
</evidence>
<evidence type="ECO:0000259" key="4">
    <source>
        <dbReference type="Pfam" id="PF25876"/>
    </source>
</evidence>
<evidence type="ECO:0000313" key="9">
    <source>
        <dbReference type="Proteomes" id="UP000193450"/>
    </source>
</evidence>
<keyword evidence="9" id="KW-1185">Reference proteome</keyword>
<dbReference type="InterPro" id="IPR058624">
    <property type="entry name" value="MdtA-like_HH"/>
</dbReference>
<accession>A0A1X9N791</accession>
<dbReference type="FunFam" id="2.40.420.20:FF:000001">
    <property type="entry name" value="Efflux RND transporter periplasmic adaptor subunit"/>
    <property type="match status" value="1"/>
</dbReference>
<dbReference type="Pfam" id="PF25876">
    <property type="entry name" value="HH_MFP_RND"/>
    <property type="match status" value="1"/>
</dbReference>
<dbReference type="NCBIfam" id="TIGR01730">
    <property type="entry name" value="RND_mfp"/>
    <property type="match status" value="1"/>
</dbReference>
<evidence type="ECO:0000256" key="2">
    <source>
        <dbReference type="ARBA" id="ARBA00009477"/>
    </source>
</evidence>
<dbReference type="Pfam" id="PF25944">
    <property type="entry name" value="Beta-barrel_RND"/>
    <property type="match status" value="1"/>
</dbReference>
<dbReference type="GO" id="GO:0022857">
    <property type="term" value="F:transmembrane transporter activity"/>
    <property type="evidence" value="ECO:0007669"/>
    <property type="project" value="InterPro"/>
</dbReference>
<dbReference type="InterPro" id="IPR058625">
    <property type="entry name" value="MdtA-like_BSH"/>
</dbReference>
<feature type="domain" description="Multidrug resistance protein MdtA-like C-terminal permuted SH3" evidence="7">
    <location>
        <begin position="294"/>
        <end position="355"/>
    </location>
</feature>
<dbReference type="PROSITE" id="PS51257">
    <property type="entry name" value="PROKAR_LIPOPROTEIN"/>
    <property type="match status" value="1"/>
</dbReference>
<organism evidence="8 9">
    <name type="scientific">Oceanicoccus sagamiensis</name>
    <dbReference type="NCBI Taxonomy" id="716816"/>
    <lineage>
        <taxon>Bacteria</taxon>
        <taxon>Pseudomonadati</taxon>
        <taxon>Pseudomonadota</taxon>
        <taxon>Gammaproteobacteria</taxon>
        <taxon>Cellvibrionales</taxon>
        <taxon>Spongiibacteraceae</taxon>
        <taxon>Oceanicoccus</taxon>
    </lineage>
</organism>
<evidence type="ECO:0000259" key="6">
    <source>
        <dbReference type="Pfam" id="PF25944"/>
    </source>
</evidence>
<feature type="domain" description="Multidrug resistance protein MdtA-like beta-barrel" evidence="6">
    <location>
        <begin position="220"/>
        <end position="289"/>
    </location>
</feature>
<comment type="similarity">
    <text evidence="2">Belongs to the membrane fusion protein (MFP) (TC 8.A.1) family.</text>
</comment>
<dbReference type="PANTHER" id="PTHR30158">
    <property type="entry name" value="ACRA/E-RELATED COMPONENT OF DRUG EFFLUX TRANSPORTER"/>
    <property type="match status" value="1"/>
</dbReference>
<evidence type="ECO:0000313" key="8">
    <source>
        <dbReference type="EMBL" id="ARN73948.1"/>
    </source>
</evidence>
<dbReference type="Gene3D" id="1.10.287.470">
    <property type="entry name" value="Helix hairpin bin"/>
    <property type="match status" value="1"/>
</dbReference>
<proteinExistence type="inferred from homology"/>
<name>A0A1X9N791_9GAMM</name>
<sequence length="392" mass="42822">MNINRILILIAISVLAACAEEAPKQQAIEVIVDNVVIKPYQPNSTYVGRLQAQEDVRIQAKVAGYLKSRHFKEGDLIEQGALLYQIDRAQYDASYARAKADNAKAQAAKEVADLNLARGQELAPQGAISQSELDKITATKLQADADLQASLAQLQSAEVDLSYTTIRAPISGRIGRSEITAGDLIGPDSGVLTSLVSIDPINAIFQVSEAIYLMSDERRRKQESEGREVPRLTVKLELSNQEIYPEAGFIDYVSNRIDETTGTIEARAVIPNAEGLLRPGQYVKVILEVPYDVNTLMLPQPAVQADQQGSFVLIVDANNNVQRRNVDLGDRINDLVVVNQGVEEGDKVIVRGLQKVRPGLQVTYQELSKQKAEAEALRAKQQAEPAADNKGA</sequence>
<dbReference type="EMBL" id="CP019343">
    <property type="protein sequence ID" value="ARN73948.1"/>
    <property type="molecule type" value="Genomic_DNA"/>
</dbReference>
<evidence type="ECO:0000259" key="5">
    <source>
        <dbReference type="Pfam" id="PF25917"/>
    </source>
</evidence>
<evidence type="ECO:0000256" key="3">
    <source>
        <dbReference type="SAM" id="SignalP"/>
    </source>
</evidence>
<feature type="chain" id="PRO_5013208452" evidence="3">
    <location>
        <begin position="20"/>
        <end position="392"/>
    </location>
</feature>
<protein>
    <submittedName>
        <fullName evidence="8">Uncharacterized protein</fullName>
    </submittedName>
</protein>
<dbReference type="Pfam" id="PF25917">
    <property type="entry name" value="BSH_RND"/>
    <property type="match status" value="1"/>
</dbReference>
<dbReference type="Gene3D" id="2.40.30.170">
    <property type="match status" value="1"/>
</dbReference>
<keyword evidence="3" id="KW-0732">Signal</keyword>
<gene>
    <name evidence="8" type="ORF">BST96_07355</name>
</gene>
<dbReference type="GO" id="GO:0005886">
    <property type="term" value="C:plasma membrane"/>
    <property type="evidence" value="ECO:0007669"/>
    <property type="project" value="UniProtKB-SubCell"/>
</dbReference>
<comment type="subcellular location">
    <subcellularLocation>
        <location evidence="1">Cell inner membrane</location>
        <topology evidence="1">Lipid-anchor</topology>
    </subcellularLocation>
</comment>
<feature type="domain" description="Multidrug resistance protein MdtA-like barrel-sandwich hybrid" evidence="5">
    <location>
        <begin position="55"/>
        <end position="185"/>
    </location>
</feature>
<dbReference type="Gene3D" id="2.40.50.100">
    <property type="match status" value="1"/>
</dbReference>
<dbReference type="InterPro" id="IPR058627">
    <property type="entry name" value="MdtA-like_C"/>
</dbReference>
<dbReference type="SUPFAM" id="SSF111369">
    <property type="entry name" value="HlyD-like secretion proteins"/>
    <property type="match status" value="1"/>
</dbReference>
<dbReference type="RefSeq" id="WP_169713946.1">
    <property type="nucleotide sequence ID" value="NZ_CP019343.1"/>
</dbReference>
<dbReference type="GO" id="GO:0046677">
    <property type="term" value="P:response to antibiotic"/>
    <property type="evidence" value="ECO:0007669"/>
    <property type="project" value="TreeGrafter"/>
</dbReference>
<dbReference type="Pfam" id="PF25967">
    <property type="entry name" value="RND-MFP_C"/>
    <property type="match status" value="1"/>
</dbReference>
<feature type="signal peptide" evidence="3">
    <location>
        <begin position="1"/>
        <end position="19"/>
    </location>
</feature>
<feature type="domain" description="Multidrug resistance protein MdtA-like alpha-helical hairpin" evidence="4">
    <location>
        <begin position="95"/>
        <end position="164"/>
    </location>
</feature>
<dbReference type="AlphaFoldDB" id="A0A1X9N791"/>